<dbReference type="GO" id="GO:0004674">
    <property type="term" value="F:protein serine/threonine kinase activity"/>
    <property type="evidence" value="ECO:0007669"/>
    <property type="project" value="TreeGrafter"/>
</dbReference>
<proteinExistence type="predicted"/>
<dbReference type="GO" id="GO:0005524">
    <property type="term" value="F:ATP binding"/>
    <property type="evidence" value="ECO:0007669"/>
    <property type="project" value="InterPro"/>
</dbReference>
<feature type="domain" description="Protein kinase" evidence="2">
    <location>
        <begin position="138"/>
        <end position="404"/>
    </location>
</feature>
<accession>A0A8H3KQM2</accession>
<protein>
    <submittedName>
        <fullName evidence="3">Kinase-like domain-containing protein</fullName>
    </submittedName>
</protein>
<dbReference type="EMBL" id="BLAL01000005">
    <property type="protein sequence ID" value="GES73059.1"/>
    <property type="molecule type" value="Genomic_DNA"/>
</dbReference>
<dbReference type="OrthoDB" id="2366453at2759"/>
<organism evidence="3 4">
    <name type="scientific">Rhizophagus clarus</name>
    <dbReference type="NCBI Taxonomy" id="94130"/>
    <lineage>
        <taxon>Eukaryota</taxon>
        <taxon>Fungi</taxon>
        <taxon>Fungi incertae sedis</taxon>
        <taxon>Mucoromycota</taxon>
        <taxon>Glomeromycotina</taxon>
        <taxon>Glomeromycetes</taxon>
        <taxon>Glomerales</taxon>
        <taxon>Glomeraceae</taxon>
        <taxon>Rhizophagus</taxon>
    </lineage>
</organism>
<keyword evidence="3" id="KW-0808">Transferase</keyword>
<evidence type="ECO:0000313" key="4">
    <source>
        <dbReference type="Proteomes" id="UP000615446"/>
    </source>
</evidence>
<dbReference type="Gene3D" id="1.10.510.10">
    <property type="entry name" value="Transferase(Phosphotransferase) domain 1"/>
    <property type="match status" value="1"/>
</dbReference>
<keyword evidence="3" id="KW-0418">Kinase</keyword>
<dbReference type="InterPro" id="IPR011009">
    <property type="entry name" value="Kinase-like_dom_sf"/>
</dbReference>
<dbReference type="PANTHER" id="PTHR44329">
    <property type="entry name" value="SERINE/THREONINE-PROTEIN KINASE TNNI3K-RELATED"/>
    <property type="match status" value="1"/>
</dbReference>
<reference evidence="3" key="1">
    <citation type="submission" date="2019-10" db="EMBL/GenBank/DDBJ databases">
        <title>Conservation and host-specific expression of non-tandemly repeated heterogenous ribosome RNA gene in arbuscular mycorrhizal fungi.</title>
        <authorList>
            <person name="Maeda T."/>
            <person name="Kobayashi Y."/>
            <person name="Nakagawa T."/>
            <person name="Ezawa T."/>
            <person name="Yamaguchi K."/>
            <person name="Bino T."/>
            <person name="Nishimoto Y."/>
            <person name="Shigenobu S."/>
            <person name="Kawaguchi M."/>
        </authorList>
    </citation>
    <scope>NUCLEOTIDE SEQUENCE</scope>
    <source>
        <strain evidence="3">HR1</strain>
    </source>
</reference>
<dbReference type="PROSITE" id="PS50011">
    <property type="entry name" value="PROTEIN_KINASE_DOM"/>
    <property type="match status" value="1"/>
</dbReference>
<dbReference type="SMART" id="SM00220">
    <property type="entry name" value="S_TKc"/>
    <property type="match status" value="1"/>
</dbReference>
<sequence>MTSIIRKEKVVAILSKIVTLTDFKIYKDITERYEFQKQTILDDESLTMVERTEAIKSLTVYYDYQKILYNEGKKRFCEECQQDCFATLYCEHCVRTYLKNDFSNWTSENNYVDDLIQRCQLESLRPDQIIEWIPYDNLQNIEYITKGGCSKVYLADWIDGRYCIWDPKEKQLKRFGMHKVILKRLKDINNANKNWFEEAKSHLAIGNKYSGIVRIYGLTLDPSNNKGYMLVMYLMDTNLRNYLLQHQCTWKEKVNAVYDIIEALYRIHINNAVHQNLHPGNILYSQDKNFWYISDFGFRRPADKSTKCIYGNLPYIAPEAIIGKGYTFASDIYSFGILMWEISSGQIPFNDHEHDYDLAMKIVNGMRPKIVSSIPFQYEMLMKLCWDADPLKRPDARTLLHAIKKMRRDSYDNEFDTLEYNQLSQANLNSNSNTKIRSLSTSKLYQFENLPEPRNATEVEQEAFHSKLHDLCIPVDNLIDFDNDPIKNQDDSESKSINNINEPSNQILKLNIIEDENEIYDNTDFNLEQQNDMEILENNQVLEQTEIKEFDNDPIKNRDDSESKSLNNIYEPNHQTLKSNIIEDENEICNYTDFHSEQQNDMEIPEDNKVPDTTEEQEALRNKSYDFNIPVDNGFDNNLNQDDLKFKNVNNNNNELNNQILKSNIIEDEDKNSCLEEQHNVEQQYNVEQHNNLEISEDILLNSLIVENSAKSYTIEDNLETPKSKILIKPIIIKEIDKSNNHQFEKIEYNEKNKPNFETRDCINNFKDEKVRQKSGNPKNLKKRFNIIKHVKKLSKLIRSIKRKSVRYYSSKFPYGKNKPPSLENDRAVLNFICDSGKYSPQNDQALREML</sequence>
<dbReference type="SUPFAM" id="SSF56112">
    <property type="entry name" value="Protein kinase-like (PK-like)"/>
    <property type="match status" value="1"/>
</dbReference>
<keyword evidence="1" id="KW-0175">Coiled coil</keyword>
<comment type="caution">
    <text evidence="3">The sequence shown here is derived from an EMBL/GenBank/DDBJ whole genome shotgun (WGS) entry which is preliminary data.</text>
</comment>
<feature type="coiled-coil region" evidence="1">
    <location>
        <begin position="639"/>
        <end position="678"/>
    </location>
</feature>
<evidence type="ECO:0000256" key="1">
    <source>
        <dbReference type="SAM" id="Coils"/>
    </source>
</evidence>
<dbReference type="InterPro" id="IPR001245">
    <property type="entry name" value="Ser-Thr/Tyr_kinase_cat_dom"/>
</dbReference>
<dbReference type="InterPro" id="IPR051681">
    <property type="entry name" value="Ser/Thr_Kinases-Pseudokinases"/>
</dbReference>
<gene>
    <name evidence="3" type="ORF">RCL2_000060000</name>
</gene>
<name>A0A8H3KQM2_9GLOM</name>
<dbReference type="InterPro" id="IPR000719">
    <property type="entry name" value="Prot_kinase_dom"/>
</dbReference>
<dbReference type="Proteomes" id="UP000615446">
    <property type="component" value="Unassembled WGS sequence"/>
</dbReference>
<evidence type="ECO:0000259" key="2">
    <source>
        <dbReference type="PROSITE" id="PS50011"/>
    </source>
</evidence>
<dbReference type="AlphaFoldDB" id="A0A8H3KQM2"/>
<evidence type="ECO:0000313" key="3">
    <source>
        <dbReference type="EMBL" id="GES73059.1"/>
    </source>
</evidence>
<dbReference type="Pfam" id="PF07714">
    <property type="entry name" value="PK_Tyr_Ser-Thr"/>
    <property type="match status" value="1"/>
</dbReference>